<gene>
    <name evidence="1" type="ORF">EVA_21925</name>
</gene>
<accession>J9F663</accession>
<dbReference type="EMBL" id="AMCI01009139">
    <property type="protein sequence ID" value="EJW89968.1"/>
    <property type="molecule type" value="Genomic_DNA"/>
</dbReference>
<sequence length="26" mass="3017">EKLKGNVLIIKYAFALTYHNDILLII</sequence>
<protein>
    <submittedName>
        <fullName evidence="1">Uncharacterized protein</fullName>
    </submittedName>
</protein>
<dbReference type="AlphaFoldDB" id="J9F663"/>
<organism evidence="1">
    <name type="scientific">gut metagenome</name>
    <dbReference type="NCBI Taxonomy" id="749906"/>
    <lineage>
        <taxon>unclassified sequences</taxon>
        <taxon>metagenomes</taxon>
        <taxon>organismal metagenomes</taxon>
    </lineage>
</organism>
<proteinExistence type="predicted"/>
<comment type="caution">
    <text evidence="1">The sequence shown here is derived from an EMBL/GenBank/DDBJ whole genome shotgun (WGS) entry which is preliminary data.</text>
</comment>
<name>J9F663_9ZZZZ</name>
<reference evidence="1" key="1">
    <citation type="journal article" date="2012" name="PLoS ONE">
        <title>Gene sets for utilization of primary and secondary nutrition supplies in the distal gut of endangered iberian lynx.</title>
        <authorList>
            <person name="Alcaide M."/>
            <person name="Messina E."/>
            <person name="Richter M."/>
            <person name="Bargiela R."/>
            <person name="Peplies J."/>
            <person name="Huws S.A."/>
            <person name="Newbold C.J."/>
            <person name="Golyshin P.N."/>
            <person name="Simon M.A."/>
            <person name="Lopez G."/>
            <person name="Yakimov M.M."/>
            <person name="Ferrer M."/>
        </authorList>
    </citation>
    <scope>NUCLEOTIDE SEQUENCE</scope>
</reference>
<feature type="non-terminal residue" evidence="1">
    <location>
        <position position="1"/>
    </location>
</feature>
<evidence type="ECO:0000313" key="1">
    <source>
        <dbReference type="EMBL" id="EJW89968.1"/>
    </source>
</evidence>